<dbReference type="Gene3D" id="1.10.10.1400">
    <property type="entry name" value="Terminase, small subunit, N-terminal DNA-binding domain, HTH motif"/>
    <property type="match status" value="1"/>
</dbReference>
<dbReference type="InterPro" id="IPR038713">
    <property type="entry name" value="Terminase_Gp1_N_sf"/>
</dbReference>
<evidence type="ECO:0000256" key="1">
    <source>
        <dbReference type="ARBA" id="ARBA00022612"/>
    </source>
</evidence>
<dbReference type="Pfam" id="PF03592">
    <property type="entry name" value="Terminase_2"/>
    <property type="match status" value="1"/>
</dbReference>
<dbReference type="EMBL" id="JAUOZS010000001">
    <property type="protein sequence ID" value="MDT8900920.1"/>
    <property type="molecule type" value="Genomic_DNA"/>
</dbReference>
<dbReference type="InterPro" id="IPR052404">
    <property type="entry name" value="SPP1-like_terminase"/>
</dbReference>
<dbReference type="Proteomes" id="UP001254848">
    <property type="component" value="Unassembled WGS sequence"/>
</dbReference>
<reference evidence="3 4" key="1">
    <citation type="submission" date="2023-07" db="EMBL/GenBank/DDBJ databases">
        <title>The novel representative of Negativicutes class, Anaeroselena agilis gen. nov. sp. nov.</title>
        <authorList>
            <person name="Prokofeva M.I."/>
            <person name="Elcheninov A.G."/>
            <person name="Klyukina A."/>
            <person name="Kublanov I.V."/>
            <person name="Frolov E.N."/>
            <person name="Podosokorskaya O.A."/>
        </authorList>
    </citation>
    <scope>NUCLEOTIDE SEQUENCE [LARGE SCALE GENOMIC DNA]</scope>
    <source>
        <strain evidence="3 4">4137-cl</strain>
    </source>
</reference>
<dbReference type="RefSeq" id="WP_413779452.1">
    <property type="nucleotide sequence ID" value="NZ_JAUOZS010000001.1"/>
</dbReference>
<name>A0ABU3NVS4_9FIRM</name>
<dbReference type="InterPro" id="IPR005335">
    <property type="entry name" value="Terminase_ssu"/>
</dbReference>
<keyword evidence="4" id="KW-1185">Reference proteome</keyword>
<keyword evidence="2" id="KW-0231">Viral genome packaging</keyword>
<evidence type="ECO:0000256" key="2">
    <source>
        <dbReference type="ARBA" id="ARBA00023219"/>
    </source>
</evidence>
<dbReference type="PANTHER" id="PTHR41328:SF2">
    <property type="entry name" value="TERMINASE SMALL SUBUNIT"/>
    <property type="match status" value="1"/>
</dbReference>
<dbReference type="PANTHER" id="PTHR41328">
    <property type="entry name" value="TERMINASE SMALL SUBUNIT-RELATED"/>
    <property type="match status" value="1"/>
</dbReference>
<proteinExistence type="predicted"/>
<sequence length="141" mass="15788">MPKDLTPKQEKFVEAYIEHGNATEAVIQAGYDVKDRTVAKAVGCENLTKPYLSREVERRKEELLEKMRYHAIDALNCLVDTINDDAAPRAVRVQASRDLLDRVGLGAEQNINITGSLSHHHIASVLDRARGVIAERQQGRE</sequence>
<protein>
    <submittedName>
        <fullName evidence="3">Terminase small subunit</fullName>
    </submittedName>
</protein>
<evidence type="ECO:0000313" key="4">
    <source>
        <dbReference type="Proteomes" id="UP001254848"/>
    </source>
</evidence>
<comment type="caution">
    <text evidence="3">The sequence shown here is derived from an EMBL/GenBank/DDBJ whole genome shotgun (WGS) entry which is preliminary data.</text>
</comment>
<accession>A0ABU3NVS4</accession>
<keyword evidence="1" id="KW-1188">Viral release from host cell</keyword>
<evidence type="ECO:0000313" key="3">
    <source>
        <dbReference type="EMBL" id="MDT8900920.1"/>
    </source>
</evidence>
<organism evidence="3 4">
    <name type="scientific">Anaeroselena agilis</name>
    <dbReference type="NCBI Taxonomy" id="3063788"/>
    <lineage>
        <taxon>Bacteria</taxon>
        <taxon>Bacillati</taxon>
        <taxon>Bacillota</taxon>
        <taxon>Negativicutes</taxon>
        <taxon>Acetonemataceae</taxon>
        <taxon>Anaeroselena</taxon>
    </lineage>
</organism>
<gene>
    <name evidence="3" type="ORF">Q4T40_06690</name>
</gene>